<feature type="region of interest" description="Disordered" evidence="1">
    <location>
        <begin position="1"/>
        <end position="76"/>
    </location>
</feature>
<dbReference type="AlphaFoldDB" id="A0AA36GUJ4"/>
<feature type="compositionally biased region" description="Polar residues" evidence="1">
    <location>
        <begin position="1"/>
        <end position="15"/>
    </location>
</feature>
<accession>A0AA36GUJ4</accession>
<proteinExistence type="predicted"/>
<sequence>MGQWISSKLDNSFTSDGDYADPLTPNGNNKRILTIDPRSPTADINRTPIEVTSTPKANGAAEVDNSSPITSMPTNRPHFVESILKVA</sequence>
<organism evidence="2 3">
    <name type="scientific">Cylicocyclus nassatus</name>
    <name type="common">Nematode worm</name>
    <dbReference type="NCBI Taxonomy" id="53992"/>
    <lineage>
        <taxon>Eukaryota</taxon>
        <taxon>Metazoa</taxon>
        <taxon>Ecdysozoa</taxon>
        <taxon>Nematoda</taxon>
        <taxon>Chromadorea</taxon>
        <taxon>Rhabditida</taxon>
        <taxon>Rhabditina</taxon>
        <taxon>Rhabditomorpha</taxon>
        <taxon>Strongyloidea</taxon>
        <taxon>Strongylidae</taxon>
        <taxon>Cylicocyclus</taxon>
    </lineage>
</organism>
<name>A0AA36GUJ4_CYLNA</name>
<dbReference type="EMBL" id="CATQJL010000223">
    <property type="protein sequence ID" value="CAJ0598373.1"/>
    <property type="molecule type" value="Genomic_DNA"/>
</dbReference>
<feature type="compositionally biased region" description="Polar residues" evidence="1">
    <location>
        <begin position="64"/>
        <end position="74"/>
    </location>
</feature>
<evidence type="ECO:0000256" key="1">
    <source>
        <dbReference type="SAM" id="MobiDB-lite"/>
    </source>
</evidence>
<protein>
    <submittedName>
        <fullName evidence="2">Uncharacterized protein</fullName>
    </submittedName>
</protein>
<reference evidence="2" key="1">
    <citation type="submission" date="2023-07" db="EMBL/GenBank/DDBJ databases">
        <authorList>
            <consortium name="CYATHOMIX"/>
        </authorList>
    </citation>
    <scope>NUCLEOTIDE SEQUENCE</scope>
    <source>
        <strain evidence="2">N/A</strain>
    </source>
</reference>
<keyword evidence="3" id="KW-1185">Reference proteome</keyword>
<comment type="caution">
    <text evidence="2">The sequence shown here is derived from an EMBL/GenBank/DDBJ whole genome shotgun (WGS) entry which is preliminary data.</text>
</comment>
<dbReference type="Proteomes" id="UP001176961">
    <property type="component" value="Unassembled WGS sequence"/>
</dbReference>
<evidence type="ECO:0000313" key="3">
    <source>
        <dbReference type="Proteomes" id="UP001176961"/>
    </source>
</evidence>
<gene>
    <name evidence="2" type="ORF">CYNAS_LOCUS10356</name>
</gene>
<evidence type="ECO:0000313" key="2">
    <source>
        <dbReference type="EMBL" id="CAJ0598373.1"/>
    </source>
</evidence>